<evidence type="ECO:0000256" key="1">
    <source>
        <dbReference type="ARBA" id="ARBA00007118"/>
    </source>
</evidence>
<dbReference type="InterPro" id="IPR029479">
    <property type="entry name" value="Nitroreductase"/>
</dbReference>
<name>A0A921NA67_9BACL</name>
<dbReference type="Gene3D" id="3.40.109.10">
    <property type="entry name" value="NADH Oxidase"/>
    <property type="match status" value="1"/>
</dbReference>
<feature type="domain" description="Nitroreductase" evidence="3">
    <location>
        <begin position="8"/>
        <end position="179"/>
    </location>
</feature>
<protein>
    <submittedName>
        <fullName evidence="4">Nitroreductase family protein</fullName>
    </submittedName>
</protein>
<evidence type="ECO:0000313" key="4">
    <source>
        <dbReference type="EMBL" id="HJH10630.1"/>
    </source>
</evidence>
<evidence type="ECO:0000259" key="3">
    <source>
        <dbReference type="Pfam" id="PF00881"/>
    </source>
</evidence>
<reference evidence="4" key="1">
    <citation type="journal article" date="2021" name="PeerJ">
        <title>Extensive microbial diversity within the chicken gut microbiome revealed by metagenomics and culture.</title>
        <authorList>
            <person name="Gilroy R."/>
            <person name="Ravi A."/>
            <person name="Getino M."/>
            <person name="Pursley I."/>
            <person name="Horton D.L."/>
            <person name="Alikhan N.F."/>
            <person name="Baker D."/>
            <person name="Gharbi K."/>
            <person name="Hall N."/>
            <person name="Watson M."/>
            <person name="Adriaenssens E.M."/>
            <person name="Foster-Nyarko E."/>
            <person name="Jarju S."/>
            <person name="Secka A."/>
            <person name="Antonio M."/>
            <person name="Oren A."/>
            <person name="Chaudhuri R.R."/>
            <person name="La Ragione R."/>
            <person name="Hildebrand F."/>
            <person name="Pallen M.J."/>
        </authorList>
    </citation>
    <scope>NUCLEOTIDE SEQUENCE</scope>
    <source>
        <strain evidence="4">CHK160-4876</strain>
    </source>
</reference>
<proteinExistence type="inferred from homology"/>
<sequence length="201" mass="22973">MMEFTTVINERRSAKDFEPNVPISTEQLEVMVEEAQLAPTAFNLQHAKYIIVRDETVKQELKEVSLMQEKITNASAVIIITGDAQAYENVAEIYAHTLTGDVLTMKEEVIRDFYVPRGESFAREEAIRNGSLVAMQFMLVAKSYGWDTCPMIGFDKIEVRRILDIPANEEIVMMITLGKAVPMDEYPRGYRKPAQEVIRYK</sequence>
<dbReference type="CDD" id="cd02137">
    <property type="entry name" value="MhqN-like"/>
    <property type="match status" value="1"/>
</dbReference>
<organism evidence="4 5">
    <name type="scientific">Metalysinibacillus jejuensis</name>
    <dbReference type="NCBI Taxonomy" id="914327"/>
    <lineage>
        <taxon>Bacteria</taxon>
        <taxon>Bacillati</taxon>
        <taxon>Bacillota</taxon>
        <taxon>Bacilli</taxon>
        <taxon>Bacillales</taxon>
        <taxon>Caryophanaceae</taxon>
        <taxon>Metalysinibacillus</taxon>
    </lineage>
</organism>
<dbReference type="GO" id="GO:0016491">
    <property type="term" value="F:oxidoreductase activity"/>
    <property type="evidence" value="ECO:0007669"/>
    <property type="project" value="UniProtKB-KW"/>
</dbReference>
<evidence type="ECO:0000313" key="5">
    <source>
        <dbReference type="Proteomes" id="UP000700212"/>
    </source>
</evidence>
<dbReference type="AlphaFoldDB" id="A0A921NA67"/>
<accession>A0A921NA67</accession>
<dbReference type="PANTHER" id="PTHR43673:SF12">
    <property type="entry name" value="PROTEIN DRGA"/>
    <property type="match status" value="1"/>
</dbReference>
<dbReference type="PANTHER" id="PTHR43673">
    <property type="entry name" value="NAD(P)H NITROREDUCTASE YDGI-RELATED"/>
    <property type="match status" value="1"/>
</dbReference>
<comment type="caution">
    <text evidence="4">The sequence shown here is derived from an EMBL/GenBank/DDBJ whole genome shotgun (WGS) entry which is preliminary data.</text>
</comment>
<dbReference type="Proteomes" id="UP000700212">
    <property type="component" value="Unassembled WGS sequence"/>
</dbReference>
<dbReference type="SUPFAM" id="SSF55469">
    <property type="entry name" value="FMN-dependent nitroreductase-like"/>
    <property type="match status" value="1"/>
</dbReference>
<dbReference type="InterPro" id="IPR000415">
    <property type="entry name" value="Nitroreductase-like"/>
</dbReference>
<keyword evidence="2" id="KW-0560">Oxidoreductase</keyword>
<comment type="similarity">
    <text evidence="1">Belongs to the nitroreductase family.</text>
</comment>
<gene>
    <name evidence="4" type="ORF">K8V30_02860</name>
</gene>
<dbReference type="EMBL" id="DYTV01000033">
    <property type="protein sequence ID" value="HJH10630.1"/>
    <property type="molecule type" value="Genomic_DNA"/>
</dbReference>
<dbReference type="Pfam" id="PF00881">
    <property type="entry name" value="Nitroreductase"/>
    <property type="match status" value="1"/>
</dbReference>
<evidence type="ECO:0000256" key="2">
    <source>
        <dbReference type="ARBA" id="ARBA00023002"/>
    </source>
</evidence>
<reference evidence="4" key="2">
    <citation type="submission" date="2021-09" db="EMBL/GenBank/DDBJ databases">
        <authorList>
            <person name="Gilroy R."/>
        </authorList>
    </citation>
    <scope>NUCLEOTIDE SEQUENCE</scope>
    <source>
        <strain evidence="4">CHK160-4876</strain>
    </source>
</reference>